<feature type="compositionally biased region" description="Polar residues" evidence="7">
    <location>
        <begin position="1"/>
        <end position="14"/>
    </location>
</feature>
<evidence type="ECO:0000256" key="3">
    <source>
        <dbReference type="ARBA" id="ARBA00022692"/>
    </source>
</evidence>
<dbReference type="Proteomes" id="UP000051562">
    <property type="component" value="Unassembled WGS sequence"/>
</dbReference>
<feature type="transmembrane region" description="Helical" evidence="8">
    <location>
        <begin position="413"/>
        <end position="435"/>
    </location>
</feature>
<dbReference type="GO" id="GO:0005384">
    <property type="term" value="F:manganese ion transmembrane transporter activity"/>
    <property type="evidence" value="ECO:0007669"/>
    <property type="project" value="TreeGrafter"/>
</dbReference>
<evidence type="ECO:0000256" key="2">
    <source>
        <dbReference type="ARBA" id="ARBA00022448"/>
    </source>
</evidence>
<name>A0A0Q3PH86_9HYPH</name>
<sequence>MVAEPSSRSASGSATRDPVVEPSKPRLLKLLGPGLVTGASDDDPSGIATYSQAGAQFGYAASWSLVLTYPLMVAIQIISARVGRTTGHGLAGNIARCHPRWVAYAVTVPLLIANIINIGADLGAMGDALKLLVGGSNRVYVVMFGAICIGLQVLLAYKRYVAVLKWLSLALLTYVAALFVTKVDWAALAWSIALPKLSFDPAYLSILVAIFGTTISPYLFFWQASQEAEDLKEKPGERPLIGHPEQADPARERIQLDTAIGMAISNVIALAIVTTTAATLNPAGLTDIQSSVDAAKALEPIAGSFAKVIFAVGILGTGILAVPVLAGSAAYAIGETAKWPVGLSREPREAKAFYLAVSIATAIGVALNFTEVDPIRALVWSAIVNGVVAVPIMVILMLLAADPKIMKQFVIGPILKTLGWIATAAMTAAIIGMLVTAI</sequence>
<evidence type="ECO:0000256" key="4">
    <source>
        <dbReference type="ARBA" id="ARBA00022847"/>
    </source>
</evidence>
<feature type="transmembrane region" description="Helical" evidence="8">
    <location>
        <begin position="202"/>
        <end position="222"/>
    </location>
</feature>
<proteinExistence type="predicted"/>
<reference evidence="9 10" key="1">
    <citation type="submission" date="2015-10" db="EMBL/GenBank/DDBJ databases">
        <title>Draft genome of Bosea thiooxidans.</title>
        <authorList>
            <person name="Wang X."/>
        </authorList>
    </citation>
    <scope>NUCLEOTIDE SEQUENCE [LARGE SCALE GENOMIC DNA]</scope>
    <source>
        <strain evidence="9 10">CGMCC 9174</strain>
    </source>
</reference>
<gene>
    <name evidence="9" type="ORF">ARD30_20060</name>
</gene>
<evidence type="ECO:0000256" key="6">
    <source>
        <dbReference type="ARBA" id="ARBA00023136"/>
    </source>
</evidence>
<keyword evidence="4" id="KW-0769">Symport</keyword>
<keyword evidence="5 8" id="KW-1133">Transmembrane helix</keyword>
<evidence type="ECO:0000256" key="5">
    <source>
        <dbReference type="ARBA" id="ARBA00022989"/>
    </source>
</evidence>
<dbReference type="InterPro" id="IPR001046">
    <property type="entry name" value="NRAMP_fam"/>
</dbReference>
<feature type="transmembrane region" description="Helical" evidence="8">
    <location>
        <begin position="352"/>
        <end position="369"/>
    </location>
</feature>
<dbReference type="Pfam" id="PF01566">
    <property type="entry name" value="Nramp"/>
    <property type="match status" value="1"/>
</dbReference>
<evidence type="ECO:0000256" key="1">
    <source>
        <dbReference type="ARBA" id="ARBA00004141"/>
    </source>
</evidence>
<feature type="transmembrane region" description="Helical" evidence="8">
    <location>
        <begin position="101"/>
        <end position="119"/>
    </location>
</feature>
<feature type="transmembrane region" description="Helical" evidence="8">
    <location>
        <begin position="375"/>
        <end position="401"/>
    </location>
</feature>
<dbReference type="PANTHER" id="PTHR11706">
    <property type="entry name" value="SOLUTE CARRIER PROTEIN FAMILY 11 MEMBER"/>
    <property type="match status" value="1"/>
</dbReference>
<feature type="transmembrane region" description="Helical" evidence="8">
    <location>
        <begin position="169"/>
        <end position="190"/>
    </location>
</feature>
<accession>A0A0Q3PH86</accession>
<organism evidence="9 10">
    <name type="scientific">Bosea thiooxidans</name>
    <dbReference type="NCBI Taxonomy" id="53254"/>
    <lineage>
        <taxon>Bacteria</taxon>
        <taxon>Pseudomonadati</taxon>
        <taxon>Pseudomonadota</taxon>
        <taxon>Alphaproteobacteria</taxon>
        <taxon>Hyphomicrobiales</taxon>
        <taxon>Boseaceae</taxon>
        <taxon>Bosea</taxon>
    </lineage>
</organism>
<protein>
    <submittedName>
        <fullName evidence="9">Iron transporter</fullName>
    </submittedName>
</protein>
<feature type="transmembrane region" description="Helical" evidence="8">
    <location>
        <begin position="60"/>
        <end position="80"/>
    </location>
</feature>
<dbReference type="GO" id="GO:0015086">
    <property type="term" value="F:cadmium ion transmembrane transporter activity"/>
    <property type="evidence" value="ECO:0007669"/>
    <property type="project" value="TreeGrafter"/>
</dbReference>
<feature type="transmembrane region" description="Helical" evidence="8">
    <location>
        <begin position="259"/>
        <end position="280"/>
    </location>
</feature>
<comment type="subcellular location">
    <subcellularLocation>
        <location evidence="1">Membrane</location>
        <topology evidence="1">Multi-pass membrane protein</topology>
    </subcellularLocation>
</comment>
<feature type="region of interest" description="Disordered" evidence="7">
    <location>
        <begin position="1"/>
        <end position="24"/>
    </location>
</feature>
<dbReference type="GO" id="GO:0034755">
    <property type="term" value="P:iron ion transmembrane transport"/>
    <property type="evidence" value="ECO:0007669"/>
    <property type="project" value="TreeGrafter"/>
</dbReference>
<evidence type="ECO:0000313" key="9">
    <source>
        <dbReference type="EMBL" id="KQK29110.1"/>
    </source>
</evidence>
<keyword evidence="3 8" id="KW-0812">Transmembrane</keyword>
<feature type="transmembrane region" description="Helical" evidence="8">
    <location>
        <begin position="308"/>
        <end position="331"/>
    </location>
</feature>
<comment type="caution">
    <text evidence="9">The sequence shown here is derived from an EMBL/GenBank/DDBJ whole genome shotgun (WGS) entry which is preliminary data.</text>
</comment>
<feature type="transmembrane region" description="Helical" evidence="8">
    <location>
        <begin position="139"/>
        <end position="157"/>
    </location>
</feature>
<evidence type="ECO:0000313" key="10">
    <source>
        <dbReference type="Proteomes" id="UP000051562"/>
    </source>
</evidence>
<dbReference type="GO" id="GO:0015293">
    <property type="term" value="F:symporter activity"/>
    <property type="evidence" value="ECO:0007669"/>
    <property type="project" value="UniProtKB-KW"/>
</dbReference>
<dbReference type="AlphaFoldDB" id="A0A0Q3PH86"/>
<dbReference type="GO" id="GO:0005886">
    <property type="term" value="C:plasma membrane"/>
    <property type="evidence" value="ECO:0007669"/>
    <property type="project" value="TreeGrafter"/>
</dbReference>
<dbReference type="EMBL" id="LMAR01000053">
    <property type="protein sequence ID" value="KQK29110.1"/>
    <property type="molecule type" value="Genomic_DNA"/>
</dbReference>
<evidence type="ECO:0000256" key="7">
    <source>
        <dbReference type="SAM" id="MobiDB-lite"/>
    </source>
</evidence>
<dbReference type="PANTHER" id="PTHR11706:SF33">
    <property type="entry name" value="NATURAL RESISTANCE-ASSOCIATED MACROPHAGE PROTEIN 2"/>
    <property type="match status" value="1"/>
</dbReference>
<keyword evidence="10" id="KW-1185">Reference proteome</keyword>
<evidence type="ECO:0000256" key="8">
    <source>
        <dbReference type="SAM" id="Phobius"/>
    </source>
</evidence>
<keyword evidence="2" id="KW-0813">Transport</keyword>
<keyword evidence="6 8" id="KW-0472">Membrane</keyword>